<organism evidence="4 5">
    <name type="scientific">Takifugu rubripes</name>
    <name type="common">Japanese pufferfish</name>
    <name type="synonym">Fugu rubripes</name>
    <dbReference type="NCBI Taxonomy" id="31033"/>
    <lineage>
        <taxon>Eukaryota</taxon>
        <taxon>Metazoa</taxon>
        <taxon>Chordata</taxon>
        <taxon>Craniata</taxon>
        <taxon>Vertebrata</taxon>
        <taxon>Euteleostomi</taxon>
        <taxon>Actinopterygii</taxon>
        <taxon>Neopterygii</taxon>
        <taxon>Teleostei</taxon>
        <taxon>Neoteleostei</taxon>
        <taxon>Acanthomorphata</taxon>
        <taxon>Eupercaria</taxon>
        <taxon>Tetraodontiformes</taxon>
        <taxon>Tetradontoidea</taxon>
        <taxon>Tetraodontidae</taxon>
        <taxon>Takifugu</taxon>
    </lineage>
</organism>
<evidence type="ECO:0000256" key="3">
    <source>
        <dbReference type="SAM" id="MobiDB-lite"/>
    </source>
</evidence>
<dbReference type="GeneTree" id="ENSGT00730000111747"/>
<dbReference type="PANTHER" id="PTHR28638:SF3">
    <property type="entry name" value="PRE-B-CELL LEUKEMIA TRANSCRIPTION FACTOR-INTERACTING PROTEIN 1 ISOFORM X1"/>
    <property type="match status" value="1"/>
</dbReference>
<dbReference type="InterPro" id="IPR051990">
    <property type="entry name" value="CCPG1/PBIP1"/>
</dbReference>
<reference evidence="4" key="3">
    <citation type="submission" date="2025-09" db="UniProtKB">
        <authorList>
            <consortium name="Ensembl"/>
        </authorList>
    </citation>
    <scope>IDENTIFICATION</scope>
</reference>
<feature type="compositionally biased region" description="Basic and acidic residues" evidence="3">
    <location>
        <begin position="313"/>
        <end position="376"/>
    </location>
</feature>
<reference evidence="4" key="2">
    <citation type="submission" date="2025-08" db="UniProtKB">
        <authorList>
            <consortium name="Ensembl"/>
        </authorList>
    </citation>
    <scope>IDENTIFICATION</scope>
</reference>
<feature type="compositionally biased region" description="Basic and acidic residues" evidence="3">
    <location>
        <begin position="250"/>
        <end position="305"/>
    </location>
</feature>
<feature type="region of interest" description="Disordered" evidence="3">
    <location>
        <begin position="482"/>
        <end position="537"/>
    </location>
</feature>
<keyword evidence="5" id="KW-1185">Reference proteome</keyword>
<evidence type="ECO:0000313" key="5">
    <source>
        <dbReference type="Proteomes" id="UP000005226"/>
    </source>
</evidence>
<feature type="region of interest" description="Disordered" evidence="3">
    <location>
        <begin position="59"/>
        <end position="78"/>
    </location>
</feature>
<keyword evidence="1 2" id="KW-0175">Coiled coil</keyword>
<feature type="coiled-coil region" evidence="2">
    <location>
        <begin position="24"/>
        <end position="58"/>
    </location>
</feature>
<evidence type="ECO:0000256" key="1">
    <source>
        <dbReference type="ARBA" id="ARBA00023054"/>
    </source>
</evidence>
<reference evidence="4 5" key="1">
    <citation type="journal article" date="2011" name="Genome Biol. Evol.">
        <title>Integration of the genetic map and genome assembly of fugu facilitates insights into distinct features of genome evolution in teleosts and mammals.</title>
        <authorList>
            <person name="Kai W."/>
            <person name="Kikuchi K."/>
            <person name="Tohari S."/>
            <person name="Chew A.K."/>
            <person name="Tay A."/>
            <person name="Fujiwara A."/>
            <person name="Hosoya S."/>
            <person name="Suetake H."/>
            <person name="Naruse K."/>
            <person name="Brenner S."/>
            <person name="Suzuki Y."/>
            <person name="Venkatesh B."/>
        </authorList>
    </citation>
    <scope>NUCLEOTIDE SEQUENCE [LARGE SCALE GENOMIC DNA]</scope>
</reference>
<dbReference type="Ensembl" id="ENSTRUT00000059793.1">
    <property type="protein sequence ID" value="ENSTRUP00000077044.1"/>
    <property type="gene ID" value="ENSTRUG00000023594.2"/>
</dbReference>
<feature type="region of interest" description="Disordered" evidence="3">
    <location>
        <begin position="114"/>
        <end position="406"/>
    </location>
</feature>
<gene>
    <name evidence="4" type="primary">pbxip1b</name>
</gene>
<dbReference type="PANTHER" id="PTHR28638">
    <property type="entry name" value="CELL CYCLE PROGRESSION PROTEIN 1"/>
    <property type="match status" value="1"/>
</dbReference>
<dbReference type="Proteomes" id="UP000005226">
    <property type="component" value="Chromosome 7"/>
</dbReference>
<evidence type="ECO:0000256" key="2">
    <source>
        <dbReference type="SAM" id="Coils"/>
    </source>
</evidence>
<accession>A0A674NUC2</accession>
<evidence type="ECO:0000313" key="4">
    <source>
        <dbReference type="Ensembl" id="ENSTRUP00000077044.1"/>
    </source>
</evidence>
<proteinExistence type="predicted"/>
<protein>
    <submittedName>
        <fullName evidence="4">Pre-B-cell leukemia homeobox interacting protein 1b</fullName>
    </submittedName>
</protein>
<feature type="compositionally biased region" description="Acidic residues" evidence="3">
    <location>
        <begin position="482"/>
        <end position="503"/>
    </location>
</feature>
<sequence>MAPLLQLAHASAAVLKAPQPDAESAELLNQLAKGNQQISELQAQLQAQTEELKVAKGRAEEGAKERMQWGEVEKENSRLKTEMASLPVLQKENQRMKKELDSVLALQKELETLRATVTELKLPTGTREGRKGRVKYQHADKSQKHKGMDEQKVREKSQWKEGGRKKNDNRGKAEWETGERQPEKVSKEKYNKGKKETEPWQKDRARRGDEGKSWKDRKGGEEWKEKSDRKEWNEEKDWKKAKQLHQGAQLKKEQKKDWKERDGERHKGGEERKVENKGYKESGKEKWDKQQPKEKGGKKEWKPDGQWKNSQDQSKEGKWKREKAQDQESRAPPRKDGKGWGGSKEQKEKEWKSRSDVPGHRGNHDAHLRGEREPSRPRPSVKQPEYWLHQRTRLQRNPKPPQHCHSVETCAQTEGLPPVTFREFEAVLHTYLARAKEVGVDASAREELQKLATEFFKDGLFVHDQMRFQDFVEDLGDVLEDMVEGDDDDDDDEEGSAIEEEMEGFQREVMRKFSSATSGGKEGAKGDRRKESRRGHA</sequence>
<name>A0A674NUC2_TAKRU</name>
<feature type="compositionally biased region" description="Basic and acidic residues" evidence="3">
    <location>
        <begin position="127"/>
        <end position="240"/>
    </location>
</feature>
<dbReference type="AlphaFoldDB" id="A0A674NUC2"/>
<dbReference type="GO" id="GO:0016020">
    <property type="term" value="C:membrane"/>
    <property type="evidence" value="ECO:0007669"/>
    <property type="project" value="TreeGrafter"/>
</dbReference>